<evidence type="ECO:0000256" key="6">
    <source>
        <dbReference type="SAM" id="Phobius"/>
    </source>
</evidence>
<evidence type="ECO:0000256" key="3">
    <source>
        <dbReference type="ARBA" id="ARBA00022692"/>
    </source>
</evidence>
<dbReference type="PANTHER" id="PTHR40077">
    <property type="entry name" value="MEMBRANE PROTEIN-RELATED"/>
    <property type="match status" value="1"/>
</dbReference>
<dbReference type="NCBIfam" id="TIGR03954">
    <property type="entry name" value="integ_memb_HG"/>
    <property type="match status" value="1"/>
</dbReference>
<dbReference type="PANTHER" id="PTHR40077:SF2">
    <property type="entry name" value="MEMBRANE PROTEIN"/>
    <property type="match status" value="1"/>
</dbReference>
<protein>
    <submittedName>
        <fullName evidence="8">DUF3817 domain-containing protein</fullName>
    </submittedName>
</protein>
<name>A0ABW2CJ12_9ACTN</name>
<evidence type="ECO:0000256" key="5">
    <source>
        <dbReference type="ARBA" id="ARBA00023136"/>
    </source>
</evidence>
<feature type="transmembrane region" description="Helical" evidence="6">
    <location>
        <begin position="36"/>
        <end position="56"/>
    </location>
</feature>
<gene>
    <name evidence="8" type="ORF">ACFQKB_18690</name>
</gene>
<reference evidence="9" key="1">
    <citation type="journal article" date="2019" name="Int. J. Syst. Evol. Microbiol.">
        <title>The Global Catalogue of Microorganisms (GCM) 10K type strain sequencing project: providing services to taxonomists for standard genome sequencing and annotation.</title>
        <authorList>
            <consortium name="The Broad Institute Genomics Platform"/>
            <consortium name="The Broad Institute Genome Sequencing Center for Infectious Disease"/>
            <person name="Wu L."/>
            <person name="Ma J."/>
        </authorList>
    </citation>
    <scope>NUCLEOTIDE SEQUENCE [LARGE SCALE GENOMIC DNA]</scope>
    <source>
        <strain evidence="9">JCM 3369</strain>
    </source>
</reference>
<evidence type="ECO:0000256" key="4">
    <source>
        <dbReference type="ARBA" id="ARBA00022989"/>
    </source>
</evidence>
<dbReference type="Pfam" id="PF12823">
    <property type="entry name" value="DUF3817"/>
    <property type="match status" value="1"/>
</dbReference>
<dbReference type="Proteomes" id="UP001596380">
    <property type="component" value="Unassembled WGS sequence"/>
</dbReference>
<feature type="domain" description="DUF3817" evidence="7">
    <location>
        <begin position="6"/>
        <end position="91"/>
    </location>
</feature>
<evidence type="ECO:0000313" key="8">
    <source>
        <dbReference type="EMBL" id="MFC6881791.1"/>
    </source>
</evidence>
<dbReference type="InterPro" id="IPR023845">
    <property type="entry name" value="DUF3817_TM"/>
</dbReference>
<organism evidence="8 9">
    <name type="scientific">Actinomadura yumaensis</name>
    <dbReference type="NCBI Taxonomy" id="111807"/>
    <lineage>
        <taxon>Bacteria</taxon>
        <taxon>Bacillati</taxon>
        <taxon>Actinomycetota</taxon>
        <taxon>Actinomycetes</taxon>
        <taxon>Streptosporangiales</taxon>
        <taxon>Thermomonosporaceae</taxon>
        <taxon>Actinomadura</taxon>
    </lineage>
</organism>
<keyword evidence="3 6" id="KW-0812">Transmembrane</keyword>
<feature type="transmembrane region" description="Helical" evidence="6">
    <location>
        <begin position="68"/>
        <end position="87"/>
    </location>
</feature>
<evidence type="ECO:0000259" key="7">
    <source>
        <dbReference type="Pfam" id="PF12823"/>
    </source>
</evidence>
<keyword evidence="5 6" id="KW-0472">Membrane</keyword>
<evidence type="ECO:0000313" key="9">
    <source>
        <dbReference type="Proteomes" id="UP001596380"/>
    </source>
</evidence>
<dbReference type="EMBL" id="JBHSXS010000010">
    <property type="protein sequence ID" value="MFC6881791.1"/>
    <property type="molecule type" value="Genomic_DNA"/>
</dbReference>
<comment type="subcellular location">
    <subcellularLocation>
        <location evidence="1">Cell membrane</location>
        <topology evidence="1">Multi-pass membrane protein</topology>
    </subcellularLocation>
</comment>
<proteinExistence type="predicted"/>
<keyword evidence="9" id="KW-1185">Reference proteome</keyword>
<sequence length="114" mass="12217">MEAAVTRYRALALVVGTLLLLLVVGMVLKYGPTGEASVAGIVAPVHGLLYMVYLAASYDLWRRTGWPLSRMVLIVFGGVIPLMTFFVERRVVADARVLAARGGPAEGADERANA</sequence>
<evidence type="ECO:0000256" key="2">
    <source>
        <dbReference type="ARBA" id="ARBA00022475"/>
    </source>
</evidence>
<accession>A0ABW2CJ12</accession>
<keyword evidence="2" id="KW-1003">Cell membrane</keyword>
<evidence type="ECO:0000256" key="1">
    <source>
        <dbReference type="ARBA" id="ARBA00004651"/>
    </source>
</evidence>
<keyword evidence="4 6" id="KW-1133">Transmembrane helix</keyword>
<feature type="transmembrane region" description="Helical" evidence="6">
    <location>
        <begin position="12"/>
        <end position="30"/>
    </location>
</feature>
<comment type="caution">
    <text evidence="8">The sequence shown here is derived from an EMBL/GenBank/DDBJ whole genome shotgun (WGS) entry which is preliminary data.</text>
</comment>
<dbReference type="RefSeq" id="WP_160823613.1">
    <property type="nucleotide sequence ID" value="NZ_JBHSXE010000001.1"/>
</dbReference>